<protein>
    <submittedName>
        <fullName evidence="4">Transporter</fullName>
    </submittedName>
</protein>
<organism evidence="3 4">
    <name type="scientific">Elaeophora elaphi</name>
    <dbReference type="NCBI Taxonomy" id="1147741"/>
    <lineage>
        <taxon>Eukaryota</taxon>
        <taxon>Metazoa</taxon>
        <taxon>Ecdysozoa</taxon>
        <taxon>Nematoda</taxon>
        <taxon>Chromadorea</taxon>
        <taxon>Rhabditida</taxon>
        <taxon>Spirurina</taxon>
        <taxon>Spiruromorpha</taxon>
        <taxon>Filarioidea</taxon>
        <taxon>Onchocercidae</taxon>
        <taxon>Elaeophora</taxon>
    </lineage>
</organism>
<keyword evidence="2" id="KW-1133">Transmembrane helix</keyword>
<dbReference type="Proteomes" id="UP000050640">
    <property type="component" value="Unplaced"/>
</dbReference>
<reference evidence="4" key="1">
    <citation type="submission" date="2017-02" db="UniProtKB">
        <authorList>
            <consortium name="WormBaseParasite"/>
        </authorList>
    </citation>
    <scope>IDENTIFICATION</scope>
</reference>
<feature type="region of interest" description="Disordered" evidence="1">
    <location>
        <begin position="187"/>
        <end position="292"/>
    </location>
</feature>
<keyword evidence="2" id="KW-0812">Transmembrane</keyword>
<evidence type="ECO:0000313" key="4">
    <source>
        <dbReference type="WBParaSite" id="EEL_0000153601-mRNA-1"/>
    </source>
</evidence>
<feature type="compositionally biased region" description="Basic and acidic residues" evidence="1">
    <location>
        <begin position="198"/>
        <end position="212"/>
    </location>
</feature>
<dbReference type="AlphaFoldDB" id="A0A0R3RJ77"/>
<evidence type="ECO:0000313" key="3">
    <source>
        <dbReference type="Proteomes" id="UP000050640"/>
    </source>
</evidence>
<evidence type="ECO:0000256" key="1">
    <source>
        <dbReference type="SAM" id="MobiDB-lite"/>
    </source>
</evidence>
<dbReference type="WBParaSite" id="EEL_0000153601-mRNA-1">
    <property type="protein sequence ID" value="EEL_0000153601-mRNA-1"/>
    <property type="gene ID" value="EEL_0000153601"/>
</dbReference>
<feature type="transmembrane region" description="Helical" evidence="2">
    <location>
        <begin position="88"/>
        <end position="106"/>
    </location>
</feature>
<sequence length="292" mass="33008">MLPGITLTNESCIKKIYGTNAFHFVTKPQLRDLPLSLTINLCKYMHCKIRFKYKLASIILAYNSLGAADSSLSIMLVERYLNQFSGEFQETLFASLLIFASIAICVKRTKKKRPNPQESVMIGTIIRQKKKFDIPNKPVDTKIDSKREQSLQKIPREEQNKKPLPPPNAPDVKPNVEKTLLIEFERENNQQNKSYIGKNEKESTGDSQKLEINETQASSLELSVQSDKTQQDVSEQINHSKIKSAESSKIESFGKSEGYQKDGLKIGKEITETDSHATSKQEESSNKYTSLA</sequence>
<evidence type="ECO:0000256" key="2">
    <source>
        <dbReference type="SAM" id="Phobius"/>
    </source>
</evidence>
<name>A0A0R3RJ77_9BILA</name>
<feature type="transmembrane region" description="Helical" evidence="2">
    <location>
        <begin position="55"/>
        <end position="76"/>
    </location>
</feature>
<proteinExistence type="predicted"/>
<feature type="compositionally biased region" description="Basic and acidic residues" evidence="1">
    <location>
        <begin position="243"/>
        <end position="285"/>
    </location>
</feature>
<keyword evidence="3" id="KW-1185">Reference proteome</keyword>
<feature type="compositionally biased region" description="Basic and acidic residues" evidence="1">
    <location>
        <begin position="135"/>
        <end position="161"/>
    </location>
</feature>
<feature type="compositionally biased region" description="Polar residues" evidence="1">
    <location>
        <begin position="213"/>
        <end position="239"/>
    </location>
</feature>
<feature type="region of interest" description="Disordered" evidence="1">
    <location>
        <begin position="135"/>
        <end position="174"/>
    </location>
</feature>
<accession>A0A0R3RJ77</accession>
<keyword evidence="2" id="KW-0472">Membrane</keyword>